<evidence type="ECO:0000313" key="1">
    <source>
        <dbReference type="EMBL" id="KAI0084474.1"/>
    </source>
</evidence>
<evidence type="ECO:0000313" key="2">
    <source>
        <dbReference type="Proteomes" id="UP001055072"/>
    </source>
</evidence>
<comment type="caution">
    <text evidence="1">The sequence shown here is derived from an EMBL/GenBank/DDBJ whole genome shotgun (WGS) entry which is preliminary data.</text>
</comment>
<keyword evidence="2" id="KW-1185">Reference proteome</keyword>
<reference evidence="1" key="1">
    <citation type="journal article" date="2021" name="Environ. Microbiol.">
        <title>Gene family expansions and transcriptome signatures uncover fungal adaptations to wood decay.</title>
        <authorList>
            <person name="Hage H."/>
            <person name="Miyauchi S."/>
            <person name="Viragh M."/>
            <person name="Drula E."/>
            <person name="Min B."/>
            <person name="Chaduli D."/>
            <person name="Navarro D."/>
            <person name="Favel A."/>
            <person name="Norest M."/>
            <person name="Lesage-Meessen L."/>
            <person name="Balint B."/>
            <person name="Merenyi Z."/>
            <person name="de Eugenio L."/>
            <person name="Morin E."/>
            <person name="Martinez A.T."/>
            <person name="Baldrian P."/>
            <person name="Stursova M."/>
            <person name="Martinez M.J."/>
            <person name="Novotny C."/>
            <person name="Magnuson J.K."/>
            <person name="Spatafora J.W."/>
            <person name="Maurice S."/>
            <person name="Pangilinan J."/>
            <person name="Andreopoulos W."/>
            <person name="LaButti K."/>
            <person name="Hundley H."/>
            <person name="Na H."/>
            <person name="Kuo A."/>
            <person name="Barry K."/>
            <person name="Lipzen A."/>
            <person name="Henrissat B."/>
            <person name="Riley R."/>
            <person name="Ahrendt S."/>
            <person name="Nagy L.G."/>
            <person name="Grigoriev I.V."/>
            <person name="Martin F."/>
            <person name="Rosso M.N."/>
        </authorList>
    </citation>
    <scope>NUCLEOTIDE SEQUENCE</scope>
    <source>
        <strain evidence="1">CBS 384.51</strain>
    </source>
</reference>
<protein>
    <submittedName>
        <fullName evidence="1">Uncharacterized protein</fullName>
    </submittedName>
</protein>
<dbReference type="Proteomes" id="UP001055072">
    <property type="component" value="Unassembled WGS sequence"/>
</dbReference>
<organism evidence="1 2">
    <name type="scientific">Irpex rosettiformis</name>
    <dbReference type="NCBI Taxonomy" id="378272"/>
    <lineage>
        <taxon>Eukaryota</taxon>
        <taxon>Fungi</taxon>
        <taxon>Dikarya</taxon>
        <taxon>Basidiomycota</taxon>
        <taxon>Agaricomycotina</taxon>
        <taxon>Agaricomycetes</taxon>
        <taxon>Polyporales</taxon>
        <taxon>Irpicaceae</taxon>
        <taxon>Irpex</taxon>
    </lineage>
</organism>
<accession>A0ACB8TRL9</accession>
<name>A0ACB8TRL9_9APHY</name>
<proteinExistence type="predicted"/>
<gene>
    <name evidence="1" type="ORF">BDY19DRAFT_909816</name>
</gene>
<dbReference type="EMBL" id="MU274942">
    <property type="protein sequence ID" value="KAI0084474.1"/>
    <property type="molecule type" value="Genomic_DNA"/>
</dbReference>
<sequence length="393" mass="43481">MSLVSEVQRGYAVVKIHRQLYLNFYKCCITLSSEISVVWTRQWIQITWLYACTRYTTLLMRIIVFLPDSTYVSCKIILLVLDGLQSLQTICIASMRIYALNGKVLVAGVVFALNIVPFATNLYSTTQFNYSASIVLANNQGCQSVTNISEDLSLLCKHFTLAQGIFSDRGLTQAVSLTTRIAVILADILVLLVTWFKTAQLYKESRQLGIQAPLATLLLRDGTLYFCILLVVNVLQPLVNVVPSLIGLDFAEPYLVTMPPIIVCRFILNLRQVKPAGSSWLSGGQSVNLRFVGNMGEALHFGADEGGEDFETPITPSTDELHDPPLEATDVEELLDVGPECNMVLESAGLMDPGSDEKSFRGECVESGCHTIFDGINEIERDYADRANLEGAW</sequence>